<reference evidence="2" key="1">
    <citation type="submission" date="2025-08" db="UniProtKB">
        <authorList>
            <consortium name="RefSeq"/>
        </authorList>
    </citation>
    <scope>IDENTIFICATION</scope>
    <source>
        <strain evidence="2">Tuebingen</strain>
        <tissue evidence="2">Fibroblasts and whole tissue</tissue>
    </source>
</reference>
<evidence type="ECO:0000313" key="2">
    <source>
        <dbReference type="RefSeq" id="XP_073803237.1"/>
    </source>
</evidence>
<organism evidence="1 2">
    <name type="scientific">Danio rerio</name>
    <name type="common">Zebrafish</name>
    <name type="synonym">Brachydanio rerio</name>
    <dbReference type="NCBI Taxonomy" id="7955"/>
    <lineage>
        <taxon>Eukaryota</taxon>
        <taxon>Metazoa</taxon>
        <taxon>Chordata</taxon>
        <taxon>Craniata</taxon>
        <taxon>Vertebrata</taxon>
        <taxon>Euteleostomi</taxon>
        <taxon>Actinopterygii</taxon>
        <taxon>Neopterygii</taxon>
        <taxon>Teleostei</taxon>
        <taxon>Ostariophysi</taxon>
        <taxon>Cypriniformes</taxon>
        <taxon>Danionidae</taxon>
        <taxon>Danioninae</taxon>
        <taxon>Danio</taxon>
    </lineage>
</organism>
<gene>
    <name evidence="2" type="primary">si:dkey-21o22.2</name>
</gene>
<dbReference type="RefSeq" id="XP_073803237.1">
    <property type="nucleotide sequence ID" value="XM_073947136.1"/>
</dbReference>
<dbReference type="Proteomes" id="UP000000437">
    <property type="component" value="Chromosome 4"/>
</dbReference>
<accession>A0AC58J9S0</accession>
<name>A0AC58J9S0_DANRE</name>
<sequence>MGYICFKCKRSLGSDVRAFFSHLRVAHHVYSTSTYFQCAQAGCNRTFSIIRSFRRHLLQHANEIGNEMEEAPLVEPDNYSSDSVLEAVEQSDEEHDDISDEQCDEFQEENIRDRVALFLAKLRSNSSQTLSAVNCVVEHTSSLVSDVVGSLQRKTASFLRDIGHLDSPESQSFLENFAVAAQPFQGFESEYKQKQYFTQSGCFVHPKEVPFPGVSYTQKRDTLTGIVKQVAVQDTFQLIPLRPLLKLVLESPGTIDKIFECQNQESTALQDFRDGTIFKSSELFSKELSIPLVLYNDECEMVNPLGSKTSVHKLGFVYFTLKCLRPEFLSSLNSHFLLAVYKTDDIKTYGINAVLDPIVSEIKDLELEGVQVDTKHFKGTIKASVAQVCGDNLGLNSILGYTESFSGKTVCRWCRVHKEVLREQTVEDLSVMRNRINYHSDLLQNNPTETGIKRACSLNKLQFYHVTDNVTPDVMHDILEGVGGYEIKLVLNSLIEQKLLTLDQLNNRLTSFDYGFSDSRNKPSVIKPQDLKNPDGAMRQTAAQMWCLLRLLPLMIGDLIPEGERHWELILSLLSCMELIFSPALTAEAVTFLQHLIEEHHSLFLELYPDRHLKPKHHFMLHYPGAIRKLGPLVHFWSMRFEAKHGFFKRLSHVTCNFRNICKTQAFRHQMMLCYTLMSEKMFSHDFEVGPGYTTLLASIDDFEKVKHGFEGIPLFSEVYLPSWIKYKGATYRPGMTLFVSHSADGEPQFATIRNVVLFDSKVKFVVKKWDTVGFDRHYFAFSVSPSSVLDSVDIHTVEDHHPLHVVMSLQDDENHRYISLRYRLF</sequence>
<protein>
    <submittedName>
        <fullName evidence="2">Uncharacterized protein si:dkey-21o22.2 isoform X1</fullName>
    </submittedName>
</protein>
<evidence type="ECO:0000313" key="1">
    <source>
        <dbReference type="Proteomes" id="UP000000437"/>
    </source>
</evidence>
<keyword evidence="1" id="KW-1185">Reference proteome</keyword>
<proteinExistence type="predicted"/>